<dbReference type="EMBL" id="JARBJD010000017">
    <property type="protein sequence ID" value="KAK2961346.1"/>
    <property type="molecule type" value="Genomic_DNA"/>
</dbReference>
<feature type="region of interest" description="Disordered" evidence="1">
    <location>
        <begin position="291"/>
        <end position="310"/>
    </location>
</feature>
<comment type="caution">
    <text evidence="2">The sequence shown here is derived from an EMBL/GenBank/DDBJ whole genome shotgun (WGS) entry which is preliminary data.</text>
</comment>
<evidence type="ECO:0000256" key="1">
    <source>
        <dbReference type="SAM" id="MobiDB-lite"/>
    </source>
</evidence>
<evidence type="ECO:0008006" key="4">
    <source>
        <dbReference type="Google" id="ProtNLM"/>
    </source>
</evidence>
<evidence type="ECO:0000313" key="3">
    <source>
        <dbReference type="Proteomes" id="UP001281761"/>
    </source>
</evidence>
<name>A0ABQ9YC59_9EUKA</name>
<reference evidence="2 3" key="1">
    <citation type="journal article" date="2022" name="bioRxiv">
        <title>Genomics of Preaxostyla Flagellates Illuminates Evolutionary Transitions and the Path Towards Mitochondrial Loss.</title>
        <authorList>
            <person name="Novak L.V.F."/>
            <person name="Treitli S.C."/>
            <person name="Pyrih J."/>
            <person name="Halakuc P."/>
            <person name="Pipaliya S.V."/>
            <person name="Vacek V."/>
            <person name="Brzon O."/>
            <person name="Soukal P."/>
            <person name="Eme L."/>
            <person name="Dacks J.B."/>
            <person name="Karnkowska A."/>
            <person name="Elias M."/>
            <person name="Hampl V."/>
        </authorList>
    </citation>
    <scope>NUCLEOTIDE SEQUENCE [LARGE SCALE GENOMIC DNA]</scope>
    <source>
        <strain evidence="2">NAU3</strain>
        <tissue evidence="2">Gut</tissue>
    </source>
</reference>
<accession>A0ABQ9YC59</accession>
<protein>
    <recommendedName>
        <fullName evidence="4">Rho-GAP domain-containing protein</fullName>
    </recommendedName>
</protein>
<evidence type="ECO:0000313" key="2">
    <source>
        <dbReference type="EMBL" id="KAK2961346.1"/>
    </source>
</evidence>
<gene>
    <name evidence="2" type="ORF">BLNAU_3792</name>
</gene>
<organism evidence="2 3">
    <name type="scientific">Blattamonas nauphoetae</name>
    <dbReference type="NCBI Taxonomy" id="2049346"/>
    <lineage>
        <taxon>Eukaryota</taxon>
        <taxon>Metamonada</taxon>
        <taxon>Preaxostyla</taxon>
        <taxon>Oxymonadida</taxon>
        <taxon>Blattamonas</taxon>
    </lineage>
</organism>
<proteinExistence type="predicted"/>
<keyword evidence="3" id="KW-1185">Reference proteome</keyword>
<sequence length="412" mass="46606">MLCPECKHSRDSNGPCDVCGYFDDQQLVNPGYRDQSASYFSTIFHDFPHGSIKLSTYGYQSQSQVAEESVSQQIPPALVRRITRAFSILKSHCHILGLPSSVFEQACGFTREHMIAHFLDAEKETDSAEPLMDESMIKDEEQTERRKYVLFASNSDMAAVLFYFSRDCFSTPIPLRSFIDKLNIPYTNFSQSLRHVRTILPIPAKSIPIETYLSQIIMVLPIDHPSSFLKMTQFLLVLLDDIVDGKNPTIMASALSLVALHSFDPPFKSNPFHLRQRLFLANASNQAKVHSERRLSQKTVTRRRQSPPEYTFSRSLSNGVCNFSGKDVTTEMLSAIIPVSKSSVARRVAQINHSLFLIAQEEFPIALETEKDFRRGKKWIMEALTGYSAFQPSSPDSDRSPFFSIQTSIHPA</sequence>
<dbReference type="Proteomes" id="UP001281761">
    <property type="component" value="Unassembled WGS sequence"/>
</dbReference>